<evidence type="ECO:0000313" key="2">
    <source>
        <dbReference type="EMBL" id="MET7015226.1"/>
    </source>
</evidence>
<evidence type="ECO:0000259" key="1">
    <source>
        <dbReference type="Pfam" id="PF08241"/>
    </source>
</evidence>
<organism evidence="2 3">
    <name type="scientific">Uliginosibacterium flavum</name>
    <dbReference type="NCBI Taxonomy" id="1396831"/>
    <lineage>
        <taxon>Bacteria</taxon>
        <taxon>Pseudomonadati</taxon>
        <taxon>Pseudomonadota</taxon>
        <taxon>Betaproteobacteria</taxon>
        <taxon>Rhodocyclales</taxon>
        <taxon>Zoogloeaceae</taxon>
        <taxon>Uliginosibacterium</taxon>
    </lineage>
</organism>
<dbReference type="CDD" id="cd02440">
    <property type="entry name" value="AdoMet_MTases"/>
    <property type="match status" value="1"/>
</dbReference>
<dbReference type="Gene3D" id="3.40.50.150">
    <property type="entry name" value="Vaccinia Virus protein VP39"/>
    <property type="match status" value="1"/>
</dbReference>
<dbReference type="Proteomes" id="UP001549691">
    <property type="component" value="Unassembled WGS sequence"/>
</dbReference>
<dbReference type="EMBL" id="JBEWZI010000014">
    <property type="protein sequence ID" value="MET7015226.1"/>
    <property type="molecule type" value="Genomic_DNA"/>
</dbReference>
<keyword evidence="3" id="KW-1185">Reference proteome</keyword>
<dbReference type="InterPro" id="IPR029063">
    <property type="entry name" value="SAM-dependent_MTases_sf"/>
</dbReference>
<dbReference type="GO" id="GO:0008168">
    <property type="term" value="F:methyltransferase activity"/>
    <property type="evidence" value="ECO:0007669"/>
    <property type="project" value="UniProtKB-KW"/>
</dbReference>
<feature type="domain" description="Methyltransferase type 11" evidence="1">
    <location>
        <begin position="73"/>
        <end position="121"/>
    </location>
</feature>
<dbReference type="InterPro" id="IPR013216">
    <property type="entry name" value="Methyltransf_11"/>
</dbReference>
<keyword evidence="2" id="KW-0808">Transferase</keyword>
<dbReference type="SUPFAM" id="SSF53335">
    <property type="entry name" value="S-adenosyl-L-methionine-dependent methyltransferases"/>
    <property type="match status" value="1"/>
</dbReference>
<dbReference type="RefSeq" id="WP_354601686.1">
    <property type="nucleotide sequence ID" value="NZ_JBEWZI010000014.1"/>
</dbReference>
<protein>
    <submittedName>
        <fullName evidence="2">Class I SAM-dependent methyltransferase</fullName>
        <ecNumber evidence="2">2.1.1.-</ecNumber>
    </submittedName>
</protein>
<accession>A0ABV2TMT7</accession>
<comment type="caution">
    <text evidence="2">The sequence shown here is derived from an EMBL/GenBank/DDBJ whole genome shotgun (WGS) entry which is preliminary data.</text>
</comment>
<evidence type="ECO:0000313" key="3">
    <source>
        <dbReference type="Proteomes" id="UP001549691"/>
    </source>
</evidence>
<name>A0ABV2TMT7_9RHOO</name>
<proteinExistence type="predicted"/>
<gene>
    <name evidence="2" type="ORF">ABXR19_13610</name>
</gene>
<dbReference type="Pfam" id="PF08241">
    <property type="entry name" value="Methyltransf_11"/>
    <property type="match status" value="1"/>
</dbReference>
<reference evidence="2 3" key="1">
    <citation type="submission" date="2024-07" db="EMBL/GenBank/DDBJ databases">
        <title>Uliginosibacterium flavum JJ3220;KACC:17644.</title>
        <authorList>
            <person name="Kim M.K."/>
        </authorList>
    </citation>
    <scope>NUCLEOTIDE SEQUENCE [LARGE SCALE GENOMIC DNA]</scope>
    <source>
        <strain evidence="2 3">KACC:17644</strain>
    </source>
</reference>
<dbReference type="GO" id="GO:0032259">
    <property type="term" value="P:methylation"/>
    <property type="evidence" value="ECO:0007669"/>
    <property type="project" value="UniProtKB-KW"/>
</dbReference>
<sequence>MSITHLAQWLPTPRGQYLLTWEQDRVDRVVADIFGFNALQIGLCGQDFLRANRMPHRILGGACNHTDEPGASVQLLAEELPFASQSLDLVVLPHVLEFASSPHQVLRELERVLVPGGHLVITGFNPFSMWGLRRALAGHMGEIPWRGQYLSVSRLKDWLGLLGCEPRISAFGCYAPPASSAEWLRRWSFMDSVGPRLWPFMGGAYVLHAVKRVPGMRLITPKWREQKARKKGLVAVTQKDRGA</sequence>
<dbReference type="EC" id="2.1.1.-" evidence="2"/>
<keyword evidence="2" id="KW-0489">Methyltransferase</keyword>